<dbReference type="Proteomes" id="UP000295313">
    <property type="component" value="Unassembled WGS sequence"/>
</dbReference>
<evidence type="ECO:0000313" key="2">
    <source>
        <dbReference type="EMBL" id="TDX83338.1"/>
    </source>
</evidence>
<proteinExistence type="predicted"/>
<feature type="transmembrane region" description="Helical" evidence="1">
    <location>
        <begin position="20"/>
        <end position="39"/>
    </location>
</feature>
<name>A0A4R8I4V4_9FLAO</name>
<dbReference type="RefSeq" id="WP_133946549.1">
    <property type="nucleotide sequence ID" value="NZ_SOEO01000003.1"/>
</dbReference>
<keyword evidence="1" id="KW-0472">Membrane</keyword>
<reference evidence="2 3" key="1">
    <citation type="submission" date="2019-03" db="EMBL/GenBank/DDBJ databases">
        <title>Genomic Encyclopedia of Type Strains, Phase III (KMG-III): the genomes of soil and plant-associated and newly described type strains.</title>
        <authorList>
            <person name="Whitman W."/>
        </authorList>
    </citation>
    <scope>NUCLEOTIDE SEQUENCE [LARGE SCALE GENOMIC DNA]</scope>
    <source>
        <strain evidence="2 3">CGMCC 1.12802</strain>
    </source>
</reference>
<comment type="caution">
    <text evidence="2">The sequence shown here is derived from an EMBL/GenBank/DDBJ whole genome shotgun (WGS) entry which is preliminary data.</text>
</comment>
<keyword evidence="1" id="KW-0812">Transmembrane</keyword>
<protein>
    <submittedName>
        <fullName evidence="2">Uncharacterized protein</fullName>
    </submittedName>
</protein>
<evidence type="ECO:0000313" key="3">
    <source>
        <dbReference type="Proteomes" id="UP000295313"/>
    </source>
</evidence>
<organism evidence="2 3">
    <name type="scientific">Epilithonimonas xixisoli</name>
    <dbReference type="NCBI Taxonomy" id="1476462"/>
    <lineage>
        <taxon>Bacteria</taxon>
        <taxon>Pseudomonadati</taxon>
        <taxon>Bacteroidota</taxon>
        <taxon>Flavobacteriia</taxon>
        <taxon>Flavobacteriales</taxon>
        <taxon>Weeksellaceae</taxon>
        <taxon>Chryseobacterium group</taxon>
        <taxon>Epilithonimonas</taxon>
    </lineage>
</organism>
<dbReference type="AlphaFoldDB" id="A0A4R8I4V4"/>
<feature type="transmembrane region" description="Helical" evidence="1">
    <location>
        <begin position="45"/>
        <end position="66"/>
    </location>
</feature>
<keyword evidence="3" id="KW-1185">Reference proteome</keyword>
<evidence type="ECO:0000256" key="1">
    <source>
        <dbReference type="SAM" id="Phobius"/>
    </source>
</evidence>
<keyword evidence="1" id="KW-1133">Transmembrane helix</keyword>
<accession>A0A4R8I4V4</accession>
<dbReference type="OrthoDB" id="1260488at2"/>
<sequence length="247" mass="29803">MENKIITIKKLENGKYFIDLHKYLISFLISLILIFPATYFPSKNLLFSVLSVIIFWILIAVIIDINDFFGKKVHYKIFEKKIFNNLLRNGFQIDKIDKYKGLITEKNGRTIRVFYNWNKTAERPLSFGDIEINIFYEPQIIESDYSKINVEKLKPLNKKYDKTLWSKMKRTMFTYDCLKICFNYYPWTKSEKIEQEISRGLQILSETDLKPFNLRNIQDKDLRQKEIDGFFYPNMQYIWELQEKNSR</sequence>
<gene>
    <name evidence="2" type="ORF">B0I22_3418</name>
</gene>
<dbReference type="EMBL" id="SOEO01000003">
    <property type="protein sequence ID" value="TDX83338.1"/>
    <property type="molecule type" value="Genomic_DNA"/>
</dbReference>